<dbReference type="EMBL" id="QGDT01000003">
    <property type="protein sequence ID" value="PWJ58692.1"/>
    <property type="molecule type" value="Genomic_DNA"/>
</dbReference>
<evidence type="ECO:0000259" key="6">
    <source>
        <dbReference type="Pfam" id="PF00329"/>
    </source>
</evidence>
<dbReference type="GO" id="GO:0005886">
    <property type="term" value="C:plasma membrane"/>
    <property type="evidence" value="ECO:0007669"/>
    <property type="project" value="UniProtKB-SubCell"/>
</dbReference>
<dbReference type="PANTHER" id="PTHR10884:SF14">
    <property type="entry name" value="NADH DEHYDROGENASE [UBIQUINONE] IRON-SULFUR PROTEIN 3, MITOCHONDRIAL"/>
    <property type="match status" value="1"/>
</dbReference>
<keyword evidence="3 4" id="KW-1278">Translocase</keyword>
<accession>A0A316AMC8</accession>
<comment type="similarity">
    <text evidence="1 3 4">Belongs to the complex I 30 kDa subunit family.</text>
</comment>
<keyword evidence="8" id="KW-1185">Reference proteome</keyword>
<evidence type="ECO:0000256" key="3">
    <source>
        <dbReference type="HAMAP-Rule" id="MF_01357"/>
    </source>
</evidence>
<comment type="catalytic activity">
    <reaction evidence="3 5">
        <text>a quinone + NADH + 5 H(+)(in) = a quinol + NAD(+) + 4 H(+)(out)</text>
        <dbReference type="Rhea" id="RHEA:57888"/>
        <dbReference type="ChEBI" id="CHEBI:15378"/>
        <dbReference type="ChEBI" id="CHEBI:24646"/>
        <dbReference type="ChEBI" id="CHEBI:57540"/>
        <dbReference type="ChEBI" id="CHEBI:57945"/>
        <dbReference type="ChEBI" id="CHEBI:132124"/>
    </reaction>
</comment>
<dbReference type="InterPro" id="IPR037232">
    <property type="entry name" value="NADH_quin_OxRdtase_su_C/D-like"/>
</dbReference>
<dbReference type="RefSeq" id="WP_310588705.1">
    <property type="nucleotide sequence ID" value="NZ_QGDT01000003.1"/>
</dbReference>
<dbReference type="GO" id="GO:0050136">
    <property type="term" value="F:NADH dehydrogenase (quinone) (non-electrogenic) activity"/>
    <property type="evidence" value="ECO:0007669"/>
    <property type="project" value="UniProtKB-UniRule"/>
</dbReference>
<dbReference type="HAMAP" id="MF_01357">
    <property type="entry name" value="NDH1_NuoC"/>
    <property type="match status" value="1"/>
</dbReference>
<proteinExistence type="inferred from homology"/>
<dbReference type="NCBIfam" id="TIGR01961">
    <property type="entry name" value="NuoC_fam"/>
    <property type="match status" value="1"/>
</dbReference>
<keyword evidence="3" id="KW-1003">Cell membrane</keyword>
<reference evidence="7 8" key="1">
    <citation type="submission" date="2018-03" db="EMBL/GenBank/DDBJ databases">
        <title>Genomic Encyclopedia of Archaeal and Bacterial Type Strains, Phase II (KMG-II): from individual species to whole genera.</title>
        <authorList>
            <person name="Goeker M."/>
        </authorList>
    </citation>
    <scope>NUCLEOTIDE SEQUENCE [LARGE SCALE GENOMIC DNA]</scope>
    <source>
        <strain evidence="7 8">DSM 100346</strain>
    </source>
</reference>
<dbReference type="GO" id="GO:0048038">
    <property type="term" value="F:quinone binding"/>
    <property type="evidence" value="ECO:0007669"/>
    <property type="project" value="UniProtKB-KW"/>
</dbReference>
<dbReference type="AlphaFoldDB" id="A0A316AMC8"/>
<evidence type="ECO:0000256" key="1">
    <source>
        <dbReference type="ARBA" id="ARBA00007569"/>
    </source>
</evidence>
<evidence type="ECO:0000256" key="5">
    <source>
        <dbReference type="RuleBase" id="RU003582"/>
    </source>
</evidence>
<keyword evidence="3 5" id="KW-0874">Quinone</keyword>
<comment type="caution">
    <text evidence="7">The sequence shown here is derived from an EMBL/GenBank/DDBJ whole genome shotgun (WGS) entry which is preliminary data.</text>
</comment>
<comment type="subunit">
    <text evidence="3">NDH-1 is composed of 14 different subunits. Subunits NuoB, C, D, E, F, and G constitute the peripheral sector of the complex.</text>
</comment>
<dbReference type="Gene3D" id="3.30.460.80">
    <property type="entry name" value="NADH:ubiquinone oxidoreductase, 30kDa subunit"/>
    <property type="match status" value="1"/>
</dbReference>
<keyword evidence="3 4" id="KW-0520">NAD</keyword>
<protein>
    <recommendedName>
        <fullName evidence="3">NADH-quinone oxidoreductase subunit C</fullName>
        <ecNumber evidence="3">7.1.1.-</ecNumber>
    </recommendedName>
    <alternativeName>
        <fullName evidence="3">NADH dehydrogenase I subunit C</fullName>
    </alternativeName>
    <alternativeName>
        <fullName evidence="3">NDH-1 subunit C</fullName>
    </alternativeName>
</protein>
<keyword evidence="2 3" id="KW-0813">Transport</keyword>
<name>A0A316AMC8_9BACT</name>
<comment type="function">
    <text evidence="3">NDH-1 shuttles electrons from NADH, via FMN and iron-sulfur (Fe-S) centers, to quinones in the respiratory chain. The immediate electron acceptor for the enzyme in this species is believed to be a menaquinone. Couples the redox reaction to proton translocation (for every two electrons transferred, four hydrogen ions are translocated across the cytoplasmic membrane), and thus conserves the redox energy in a proton gradient.</text>
</comment>
<gene>
    <name evidence="3" type="primary">nuoC</name>
    <name evidence="7" type="ORF">CLV98_10357</name>
</gene>
<dbReference type="PROSITE" id="PS00542">
    <property type="entry name" value="COMPLEX1_30K"/>
    <property type="match status" value="1"/>
</dbReference>
<evidence type="ECO:0000256" key="4">
    <source>
        <dbReference type="RuleBase" id="RU003456"/>
    </source>
</evidence>
<evidence type="ECO:0000313" key="7">
    <source>
        <dbReference type="EMBL" id="PWJ58692.1"/>
    </source>
</evidence>
<keyword evidence="3" id="KW-0472">Membrane</keyword>
<dbReference type="GO" id="GO:0008137">
    <property type="term" value="F:NADH dehydrogenase (ubiquinone) activity"/>
    <property type="evidence" value="ECO:0007669"/>
    <property type="project" value="InterPro"/>
</dbReference>
<feature type="domain" description="NADH:ubiquinone oxidoreductase 30kDa subunit" evidence="6">
    <location>
        <begin position="33"/>
        <end position="159"/>
    </location>
</feature>
<dbReference type="SUPFAM" id="SSF143243">
    <property type="entry name" value="Nqo5-like"/>
    <property type="match status" value="1"/>
</dbReference>
<dbReference type="PANTHER" id="PTHR10884">
    <property type="entry name" value="NADH DEHYDROGENASE UBIQUINONE IRON-SULFUR PROTEIN 3"/>
    <property type="match status" value="1"/>
</dbReference>
<dbReference type="Proteomes" id="UP000245880">
    <property type="component" value="Unassembled WGS sequence"/>
</dbReference>
<dbReference type="InterPro" id="IPR001268">
    <property type="entry name" value="NADH_UbQ_OxRdtase_30kDa_su"/>
</dbReference>
<evidence type="ECO:0000313" key="8">
    <source>
        <dbReference type="Proteomes" id="UP000245880"/>
    </source>
</evidence>
<sequence>MSMVFEEIKKVISEAFSEEIVTFSEEGLQPAILVDPRSIVRVCEFLFTDSRLYFDFLACLTGIDNGPVKGTMEVVYHLVSIPYGHKLVIKTTLDRLPTDASLPTIPSVSEIWKTADWHEREAYDLLGIYFSGHPDLRRILLPEDWEGHPLRKDYQAQDKYHGISVRYEDGNKLS</sequence>
<dbReference type="EC" id="7.1.1.-" evidence="3"/>
<dbReference type="InterPro" id="IPR010218">
    <property type="entry name" value="NADH_DH_suC"/>
</dbReference>
<dbReference type="InterPro" id="IPR020396">
    <property type="entry name" value="NADH_UbQ_OxRdtase_CS"/>
</dbReference>
<evidence type="ECO:0000256" key="2">
    <source>
        <dbReference type="ARBA" id="ARBA00022448"/>
    </source>
</evidence>
<comment type="subcellular location">
    <subcellularLocation>
        <location evidence="3">Cell membrane</location>
        <topology evidence="3">Peripheral membrane protein</topology>
        <orientation evidence="3">Cytoplasmic side</orientation>
    </subcellularLocation>
</comment>
<dbReference type="Pfam" id="PF00329">
    <property type="entry name" value="Complex1_30kDa"/>
    <property type="match status" value="1"/>
</dbReference>
<organism evidence="7 8">
    <name type="scientific">Dyadobacter jejuensis</name>
    <dbReference type="NCBI Taxonomy" id="1082580"/>
    <lineage>
        <taxon>Bacteria</taxon>
        <taxon>Pseudomonadati</taxon>
        <taxon>Bacteroidota</taxon>
        <taxon>Cytophagia</taxon>
        <taxon>Cytophagales</taxon>
        <taxon>Spirosomataceae</taxon>
        <taxon>Dyadobacter</taxon>
    </lineage>
</organism>